<evidence type="ECO:0000256" key="2">
    <source>
        <dbReference type="SAM" id="MobiDB-lite"/>
    </source>
</evidence>
<keyword evidence="4" id="KW-1185">Reference proteome</keyword>
<evidence type="ECO:0000313" key="3">
    <source>
        <dbReference type="EMBL" id="EJK45184.1"/>
    </source>
</evidence>
<proteinExistence type="predicted"/>
<organism evidence="3 4">
    <name type="scientific">Thalassiosira oceanica</name>
    <name type="common">Marine diatom</name>
    <dbReference type="NCBI Taxonomy" id="159749"/>
    <lineage>
        <taxon>Eukaryota</taxon>
        <taxon>Sar</taxon>
        <taxon>Stramenopiles</taxon>
        <taxon>Ochrophyta</taxon>
        <taxon>Bacillariophyta</taxon>
        <taxon>Coscinodiscophyceae</taxon>
        <taxon>Thalassiosirophycidae</taxon>
        <taxon>Thalassiosirales</taxon>
        <taxon>Thalassiosiraceae</taxon>
        <taxon>Thalassiosira</taxon>
    </lineage>
</organism>
<comment type="caution">
    <text evidence="3">The sequence shown here is derived from an EMBL/GenBank/DDBJ whole genome shotgun (WGS) entry which is preliminary data.</text>
</comment>
<dbReference type="AlphaFoldDB" id="K0R271"/>
<dbReference type="Proteomes" id="UP000266841">
    <property type="component" value="Unassembled WGS sequence"/>
</dbReference>
<sequence length="307" mass="34322">MDLSSYYPSTSTECARHDLASSRALWESVESGQPPCESAVITNFNGLRTVVQSKRCPDAVKFAEIFSHSDGPPLSRVVEVVALMKREVVKELLMSIQMALGYDLAIDDPLPGRSVVSTRLLGRCNNKKKWQYTCWFMKLTKYLRENGVVAVLRSSDDHAMLFLPMAENSSDTGDERRLCAARLVFGGRAGLDVFIRMVAPYISTRLAQEEEKVARERAAAKSAADEAAARRKQLKEEAAKRRLKREAEEEAARLISIKKQKHSDGIVSLIGSSPDSSARDSDSPANRRCRNVRRRLETSMIKARPPY</sequence>
<reference evidence="3 4" key="1">
    <citation type="journal article" date="2012" name="Genome Biol.">
        <title>Genome and low-iron response of an oceanic diatom adapted to chronic iron limitation.</title>
        <authorList>
            <person name="Lommer M."/>
            <person name="Specht M."/>
            <person name="Roy A.S."/>
            <person name="Kraemer L."/>
            <person name="Andreson R."/>
            <person name="Gutowska M.A."/>
            <person name="Wolf J."/>
            <person name="Bergner S.V."/>
            <person name="Schilhabel M.B."/>
            <person name="Klostermeier U.C."/>
            <person name="Beiko R.G."/>
            <person name="Rosenstiel P."/>
            <person name="Hippler M."/>
            <person name="Laroche J."/>
        </authorList>
    </citation>
    <scope>NUCLEOTIDE SEQUENCE [LARGE SCALE GENOMIC DNA]</scope>
    <source>
        <strain evidence="3 4">CCMP1005</strain>
    </source>
</reference>
<accession>K0R271</accession>
<feature type="coiled-coil region" evidence="1">
    <location>
        <begin position="206"/>
        <end position="260"/>
    </location>
</feature>
<name>K0R271_THAOC</name>
<evidence type="ECO:0000313" key="4">
    <source>
        <dbReference type="Proteomes" id="UP000266841"/>
    </source>
</evidence>
<evidence type="ECO:0000256" key="1">
    <source>
        <dbReference type="SAM" id="Coils"/>
    </source>
</evidence>
<feature type="region of interest" description="Disordered" evidence="2">
    <location>
        <begin position="265"/>
        <end position="307"/>
    </location>
</feature>
<protein>
    <submittedName>
        <fullName evidence="3">Uncharacterized protein</fullName>
    </submittedName>
</protein>
<gene>
    <name evidence="3" type="ORF">THAOC_36213</name>
</gene>
<keyword evidence="1" id="KW-0175">Coiled coil</keyword>
<dbReference type="EMBL" id="AGNL01048710">
    <property type="protein sequence ID" value="EJK45184.1"/>
    <property type="molecule type" value="Genomic_DNA"/>
</dbReference>